<dbReference type="KEGG" id="vg:1457167"/>
<evidence type="ECO:0000313" key="2">
    <source>
        <dbReference type="EMBL" id="AAF04302.1"/>
    </source>
</evidence>
<dbReference type="GeneID" id="1457167"/>
<keyword evidence="3" id="KW-1185">Reference proteome</keyword>
<dbReference type="Proteomes" id="UP000006831">
    <property type="component" value="Segment"/>
</dbReference>
<organismHost>
    <name type="scientific">Validiblatta fuliginosa</name>
    <name type="common">Smokybrown cockroach</name>
    <name type="synonym">Periplaneta fuliginosa</name>
    <dbReference type="NCBI Taxonomy" id="36977"/>
</organismHost>
<dbReference type="RefSeq" id="NP_051018.1">
    <property type="nucleotide sequence ID" value="NC_000936.1"/>
</dbReference>
<dbReference type="EMBL" id="AF192260">
    <property type="protein sequence ID" value="AAF04302.1"/>
    <property type="molecule type" value="Genomic_DNA"/>
</dbReference>
<reference evidence="2 3" key="1">
    <citation type="journal article" date="2000" name="Acta Virol.">
        <title>Complete sequence and organization of Periplaneta fuliginosa densovirus genome.</title>
        <authorList>
            <person name="Guo H."/>
            <person name="Zhang J."/>
            <person name="Hu Y."/>
        </authorList>
    </citation>
    <scope>NUCLEOTIDE SEQUENCE [LARGE SCALE GENOMIC DNA]</scope>
    <source>
        <strain evidence="3">Isolate Guo/2000</strain>
    </source>
</reference>
<evidence type="ECO:0000256" key="1">
    <source>
        <dbReference type="SAM" id="Phobius"/>
    </source>
</evidence>
<keyword evidence="1" id="KW-0472">Membrane</keyword>
<keyword evidence="1" id="KW-0812">Transmembrane</keyword>
<evidence type="ECO:0000313" key="3">
    <source>
        <dbReference type="Proteomes" id="UP000006831"/>
    </source>
</evidence>
<protein>
    <submittedName>
        <fullName evidence="2">Uncharacterized protein</fullName>
    </submittedName>
</protein>
<feature type="transmembrane region" description="Helical" evidence="1">
    <location>
        <begin position="104"/>
        <end position="122"/>
    </location>
</feature>
<sequence length="165" mass="19774">MKVNDNIHMNNGCYHVFVQDKDLHHLLFQVTNEIEVQSEEEEQTAIHIQTITYRARLVEIFQNFKNTVIIVLLEWKTHYPLLLTEITIKFLIQLMWIWLLTQVYQIVLAILPVLVMIQKLMVQVVNHQIKKQKQEEQVVRNYQEQQSLRVSRELEIDQLSILNDL</sequence>
<proteinExistence type="predicted"/>
<keyword evidence="1" id="KW-1133">Transmembrane helix</keyword>
<organism evidence="2 3">
    <name type="scientific">Periplaneta fuliginosa densovirus (isolate Guo/2000)</name>
    <name type="common">PfDNV</name>
    <dbReference type="NCBI Taxonomy" id="648333"/>
    <lineage>
        <taxon>Viruses</taxon>
        <taxon>Monodnaviria</taxon>
        <taxon>Shotokuvirae</taxon>
        <taxon>Cossaviricota</taxon>
        <taxon>Quintoviricetes</taxon>
        <taxon>Piccovirales</taxon>
        <taxon>Parvoviridae</taxon>
        <taxon>Densovirinae</taxon>
        <taxon>Pefuambidensovirus</taxon>
        <taxon>Pefuambidensovirus blattodean1</taxon>
    </lineage>
</organism>
<name>Q77NU9_PFDNG</name>
<accession>Q77NU9</accession>